<keyword evidence="1" id="KW-0732">Signal</keyword>
<dbReference type="Proteomes" id="UP000029538">
    <property type="component" value="Unassembled WGS sequence"/>
</dbReference>
<dbReference type="SUPFAM" id="SSF56935">
    <property type="entry name" value="Porins"/>
    <property type="match status" value="1"/>
</dbReference>
<dbReference type="InterPro" id="IPR041700">
    <property type="entry name" value="OMP_b-brl_3"/>
</dbReference>
<dbReference type="GO" id="GO:0004180">
    <property type="term" value="F:carboxypeptidase activity"/>
    <property type="evidence" value="ECO:0007669"/>
    <property type="project" value="UniProtKB-KW"/>
</dbReference>
<evidence type="ECO:0000259" key="2">
    <source>
        <dbReference type="Pfam" id="PF14905"/>
    </source>
</evidence>
<evidence type="ECO:0000313" key="3">
    <source>
        <dbReference type="EMBL" id="KGF48669.1"/>
    </source>
</evidence>
<dbReference type="AlphaFoldDB" id="A0A096CTM8"/>
<dbReference type="RefSeq" id="WP_036883929.1">
    <property type="nucleotide sequence ID" value="NZ_JRNR01000081.1"/>
</dbReference>
<feature type="signal peptide" evidence="1">
    <location>
        <begin position="1"/>
        <end position="20"/>
    </location>
</feature>
<proteinExistence type="predicted"/>
<feature type="chain" id="PRO_5001918821" evidence="1">
    <location>
        <begin position="21"/>
        <end position="772"/>
    </location>
</feature>
<keyword evidence="3" id="KW-0121">Carboxypeptidase</keyword>
<accession>A0A096CTM8</accession>
<dbReference type="Pfam" id="PF14905">
    <property type="entry name" value="OMP_b-brl_3"/>
    <property type="match status" value="1"/>
</dbReference>
<dbReference type="Pfam" id="PF13715">
    <property type="entry name" value="CarbopepD_reg_2"/>
    <property type="match status" value="1"/>
</dbReference>
<comment type="caution">
    <text evidence="3">The sequence shown here is derived from an EMBL/GenBank/DDBJ whole genome shotgun (WGS) entry which is preliminary data.</text>
</comment>
<evidence type="ECO:0000256" key="1">
    <source>
        <dbReference type="SAM" id="SignalP"/>
    </source>
</evidence>
<name>A0A096CTM8_9BACT</name>
<dbReference type="SUPFAM" id="SSF49464">
    <property type="entry name" value="Carboxypeptidase regulatory domain-like"/>
    <property type="match status" value="1"/>
</dbReference>
<feature type="domain" description="Outer membrane protein beta-barrel" evidence="2">
    <location>
        <begin position="371"/>
        <end position="750"/>
    </location>
</feature>
<protein>
    <submittedName>
        <fullName evidence="3">Carboxypeptidase</fullName>
    </submittedName>
</protein>
<reference evidence="3 4" key="1">
    <citation type="submission" date="2014-07" db="EMBL/GenBank/DDBJ databases">
        <authorList>
            <person name="McCorrison J."/>
            <person name="Sanka R."/>
            <person name="Torralba M."/>
            <person name="Gillis M."/>
            <person name="Haft D.H."/>
            <person name="Methe B."/>
            <person name="Sutton G."/>
            <person name="Nelson K.E."/>
        </authorList>
    </citation>
    <scope>NUCLEOTIDE SEQUENCE [LARGE SCALE GENOMIC DNA]</scope>
    <source>
        <strain evidence="3 4">DNF00882</strain>
    </source>
</reference>
<gene>
    <name evidence="3" type="ORF">HMPREF0654_08420</name>
</gene>
<sequence>MKKFYMVLTMLLLFANMAKAQQTIRGWIVDEQRSPIEYANIIALSVRDSSLVTGAITDNTGAFQLSVPNDAKVFLRISGVGYTQSNISLPLTTDTLQLKAEAKTMEGITITAQRPKMAIRNDALVTTIIGSSLAKAGSGNDVLKRIPLLSGKDGNYSVVGKGSAVIYINNRRVNDATELERLNSSDIKDVEVVTNPGARYDASVRAVIRIHTVKRAGDGFGFDARSSVYYWENWDTENQLNAYYRHKGLEITAGTGYYIDNGINNQTTINEVQIANLWENRWNSESKSRSTNNNYTLSAAYEINQNHAVGARFFTNLVVGKNDYHGVFSTDILKNNILYDHIESQIQSKSSAIPNKNLSAYYVGEIGKLRIDFNTDYYYGRDTEKNITTEQSTNYENRTVTSVGQHTNKFFATKLVLSHPLLGGNLSVGNENTYTNHEQTFNNEEGFVANATSSIKERNNAVFMEYSRMTSIGQLMAGLRYEHVNSDYYDQGVYSPDHSRTYNQWFPSFSFATQIKKVNLQLAYSAKTRRPSYNQLGNNVSYVNRFTRQSGNPTLKPTTLHDLSLVTNWKILTLVANYTETHNQIMYWNEQDPNDENITTLRYRNLDKLPKISLSLTASPTIGIWSPQLTLFYQKQWFDIERLGRKFDLSKPIWGIQMNNSFEFKHNWTVESFMQFNSKGITENTELISNCFNFNCSVRKTFLNDRLSVTVGVDDLFNRGSQQVILYTNTLKTTVHQEFDSRQAYVTLRYKFNTARSKYKGTGAGKNERSRF</sequence>
<evidence type="ECO:0000313" key="4">
    <source>
        <dbReference type="Proteomes" id="UP000029538"/>
    </source>
</evidence>
<keyword evidence="3" id="KW-0645">Protease</keyword>
<organism evidence="3 4">
    <name type="scientific">Prevotella disiens DNF00882</name>
    <dbReference type="NCBI Taxonomy" id="1401075"/>
    <lineage>
        <taxon>Bacteria</taxon>
        <taxon>Pseudomonadati</taxon>
        <taxon>Bacteroidota</taxon>
        <taxon>Bacteroidia</taxon>
        <taxon>Bacteroidales</taxon>
        <taxon>Prevotellaceae</taxon>
        <taxon>Prevotella</taxon>
    </lineage>
</organism>
<dbReference type="InterPro" id="IPR008969">
    <property type="entry name" value="CarboxyPept-like_regulatory"/>
</dbReference>
<keyword evidence="3" id="KW-0378">Hydrolase</keyword>
<dbReference type="EMBL" id="JRNR01000081">
    <property type="protein sequence ID" value="KGF48669.1"/>
    <property type="molecule type" value="Genomic_DNA"/>
</dbReference>